<name>A0AC34FH96_9BILA</name>
<proteinExistence type="predicted"/>
<dbReference type="WBParaSite" id="ES5_v2.g16321.t1">
    <property type="protein sequence ID" value="ES5_v2.g16321.t1"/>
    <property type="gene ID" value="ES5_v2.g16321"/>
</dbReference>
<sequence>MICQQNHEAAAVKETPTTSERKKVVQSTPSTSTMKRNAAVKVVTPKNEILEEPDIIPLEQSSPLFQRANFSPQFDISSLSASSVNCNFILKNMHAYVTHRNYVQGQAY</sequence>
<reference evidence="2" key="1">
    <citation type="submission" date="2022-11" db="UniProtKB">
        <authorList>
            <consortium name="WormBaseParasite"/>
        </authorList>
    </citation>
    <scope>IDENTIFICATION</scope>
</reference>
<organism evidence="1 2">
    <name type="scientific">Panagrolaimus sp. ES5</name>
    <dbReference type="NCBI Taxonomy" id="591445"/>
    <lineage>
        <taxon>Eukaryota</taxon>
        <taxon>Metazoa</taxon>
        <taxon>Ecdysozoa</taxon>
        <taxon>Nematoda</taxon>
        <taxon>Chromadorea</taxon>
        <taxon>Rhabditida</taxon>
        <taxon>Tylenchina</taxon>
        <taxon>Panagrolaimomorpha</taxon>
        <taxon>Panagrolaimoidea</taxon>
        <taxon>Panagrolaimidae</taxon>
        <taxon>Panagrolaimus</taxon>
    </lineage>
</organism>
<accession>A0AC34FH96</accession>
<protein>
    <submittedName>
        <fullName evidence="2">Uncharacterized protein</fullName>
    </submittedName>
</protein>
<dbReference type="Proteomes" id="UP000887579">
    <property type="component" value="Unplaced"/>
</dbReference>
<evidence type="ECO:0000313" key="2">
    <source>
        <dbReference type="WBParaSite" id="ES5_v2.g16321.t1"/>
    </source>
</evidence>
<evidence type="ECO:0000313" key="1">
    <source>
        <dbReference type="Proteomes" id="UP000887579"/>
    </source>
</evidence>